<reference evidence="2" key="1">
    <citation type="submission" date="2021-01" db="EMBL/GenBank/DDBJ databases">
        <title>Diatom-associated Roseobacters Show Island Model of Population Structure.</title>
        <authorList>
            <person name="Qu L."/>
            <person name="Feng X."/>
            <person name="Chen Y."/>
            <person name="Li L."/>
            <person name="Wang X."/>
            <person name="Hu Z."/>
            <person name="Wang H."/>
            <person name="Luo H."/>
        </authorList>
    </citation>
    <scope>NUCLEOTIDE SEQUENCE</scope>
    <source>
        <strain evidence="2">SM26-45</strain>
    </source>
</reference>
<accession>A0A9Q2NG54</accession>
<dbReference type="EMBL" id="JAFBWN010000002">
    <property type="protein sequence ID" value="MBM2353849.1"/>
    <property type="molecule type" value="Genomic_DNA"/>
</dbReference>
<gene>
    <name evidence="2" type="ORF">JQX14_04850</name>
</gene>
<name>A0A9Q2NG54_9RHOB</name>
<evidence type="ECO:0000313" key="2">
    <source>
        <dbReference type="EMBL" id="MBM2353849.1"/>
    </source>
</evidence>
<feature type="transmembrane region" description="Helical" evidence="1">
    <location>
        <begin position="6"/>
        <end position="23"/>
    </location>
</feature>
<dbReference type="Proteomes" id="UP000809337">
    <property type="component" value="Unassembled WGS sequence"/>
</dbReference>
<keyword evidence="1" id="KW-1133">Transmembrane helix</keyword>
<dbReference type="AlphaFoldDB" id="A0A9Q2NG54"/>
<keyword evidence="1" id="KW-0812">Transmembrane</keyword>
<evidence type="ECO:0000256" key="1">
    <source>
        <dbReference type="SAM" id="Phobius"/>
    </source>
</evidence>
<protein>
    <submittedName>
        <fullName evidence="2">Uncharacterized protein</fullName>
    </submittedName>
</protein>
<proteinExistence type="predicted"/>
<evidence type="ECO:0000313" key="3">
    <source>
        <dbReference type="Proteomes" id="UP000809337"/>
    </source>
</evidence>
<keyword evidence="1" id="KW-0472">Membrane</keyword>
<sequence>MNSSFAMGLGIALINIIAVYAIYGTTGAIWGGRQTAETKDLSGSITFRVASLQGWLLPTAFTQLLLGEIGQY</sequence>
<organism evidence="2 3">
    <name type="scientific">Pseudosulfitobacter pseudonitzschiae</name>
    <dbReference type="NCBI Taxonomy" id="1402135"/>
    <lineage>
        <taxon>Bacteria</taxon>
        <taxon>Pseudomonadati</taxon>
        <taxon>Pseudomonadota</taxon>
        <taxon>Alphaproteobacteria</taxon>
        <taxon>Rhodobacterales</taxon>
        <taxon>Roseobacteraceae</taxon>
        <taxon>Pseudosulfitobacter</taxon>
    </lineage>
</organism>
<comment type="caution">
    <text evidence="2">The sequence shown here is derived from an EMBL/GenBank/DDBJ whole genome shotgun (WGS) entry which is preliminary data.</text>
</comment>